<feature type="domain" description="FAD-binding" evidence="4">
    <location>
        <begin position="6"/>
        <end position="341"/>
    </location>
</feature>
<evidence type="ECO:0000256" key="1">
    <source>
        <dbReference type="ARBA" id="ARBA00001974"/>
    </source>
</evidence>
<gene>
    <name evidence="5" type="ORF">Ljor_1724</name>
</gene>
<evidence type="ECO:0000256" key="3">
    <source>
        <dbReference type="ARBA" id="ARBA00022827"/>
    </source>
</evidence>
<keyword evidence="3" id="KW-0274">FAD</keyword>
<dbReference type="EMBL" id="LNYJ01000011">
    <property type="protein sequence ID" value="KTD17418.1"/>
    <property type="molecule type" value="Genomic_DNA"/>
</dbReference>
<keyword evidence="6" id="KW-1185">Reference proteome</keyword>
<keyword evidence="5" id="KW-0560">Oxidoreductase</keyword>
<dbReference type="OrthoDB" id="8672648at2"/>
<dbReference type="Gene3D" id="3.50.50.60">
    <property type="entry name" value="FAD/NAD(P)-binding domain"/>
    <property type="match status" value="1"/>
</dbReference>
<name>A0A0W0VBC4_9GAMM</name>
<dbReference type="GO" id="GO:0071949">
    <property type="term" value="F:FAD binding"/>
    <property type="evidence" value="ECO:0007669"/>
    <property type="project" value="InterPro"/>
</dbReference>
<dbReference type="Proteomes" id="UP000055035">
    <property type="component" value="Unassembled WGS sequence"/>
</dbReference>
<evidence type="ECO:0000313" key="6">
    <source>
        <dbReference type="Proteomes" id="UP000055035"/>
    </source>
</evidence>
<dbReference type="Pfam" id="PF01494">
    <property type="entry name" value="FAD_binding_3"/>
    <property type="match status" value="1"/>
</dbReference>
<dbReference type="InterPro" id="IPR050641">
    <property type="entry name" value="RIFMO-like"/>
</dbReference>
<dbReference type="PRINTS" id="PR00420">
    <property type="entry name" value="RNGMNOXGNASE"/>
</dbReference>
<evidence type="ECO:0000313" key="5">
    <source>
        <dbReference type="EMBL" id="KTD17418.1"/>
    </source>
</evidence>
<comment type="cofactor">
    <cofactor evidence="1">
        <name>FAD</name>
        <dbReference type="ChEBI" id="CHEBI:57692"/>
    </cofactor>
</comment>
<dbReference type="InterPro" id="IPR036188">
    <property type="entry name" value="FAD/NAD-bd_sf"/>
</dbReference>
<evidence type="ECO:0000256" key="2">
    <source>
        <dbReference type="ARBA" id="ARBA00022630"/>
    </source>
</evidence>
<dbReference type="EC" id="1.14.13.50" evidence="5"/>
<dbReference type="GO" id="GO:0018677">
    <property type="term" value="F:pentachlorophenol monooxygenase activity"/>
    <property type="evidence" value="ECO:0007669"/>
    <property type="project" value="UniProtKB-EC"/>
</dbReference>
<organism evidence="5 6">
    <name type="scientific">Legionella jordanis</name>
    <dbReference type="NCBI Taxonomy" id="456"/>
    <lineage>
        <taxon>Bacteria</taxon>
        <taxon>Pseudomonadati</taxon>
        <taxon>Pseudomonadota</taxon>
        <taxon>Gammaproteobacteria</taxon>
        <taxon>Legionellales</taxon>
        <taxon>Legionellaceae</taxon>
        <taxon>Legionella</taxon>
    </lineage>
</organism>
<dbReference type="STRING" id="456.Ljor_1724"/>
<dbReference type="Gene3D" id="3.30.70.2450">
    <property type="match status" value="1"/>
</dbReference>
<dbReference type="RefSeq" id="WP_058471176.1">
    <property type="nucleotide sequence ID" value="NZ_CAAAIC010000009.1"/>
</dbReference>
<proteinExistence type="predicted"/>
<sequence>MATQMLDVLVVGAGPVGLFCANELHRQGLTCRIIDKKSGLSEKSKALAIHIRSLDVLDDTGFIEEIVSQGHKIVGASFQADGKELVNLSFKDVEASRHFFIDLPQNKTEAILYEGLNNKGITVEWQTELTGIEQHSNHVVASIKHSDGQIEQLHAFWIIACDGSHSTLRELIQAKFSGEAYPETWWLADLNIHWDLPNDKIALFASSKGPLACFPIEGDRYRLVMTAEQKVSHQEPSMDDIVRVFNARAAIQATLSDPIWISQFGIAHRQIEHYRHGRIFFAGDAAHVHSPMGGQGLNTGLQDIYNLAWKLNLVQKNLAKEKILDSYHLERHPIGEQVLKKTGFLTHLFVLRNSFLIALRNQAVRLLASFGPVMKKITTDMAELNICYTKSPIVKQLGQSIAFKAGEFPSPFMLYEGSSKKGQSLQEITRGNLHHLFLFSAKEETHSSELLKIASTMKEKFSSLLKVHLVFPEETQTVNFESLFFDKNHEVYRRFNLSESCALLIRPDKYIGVTQCPINEGELLRYMNELYISR</sequence>
<protein>
    <submittedName>
        <fullName evidence="5">FAD dependent oxidoreductase</fullName>
        <ecNumber evidence="5">1.14.13.50</ecNumber>
    </submittedName>
</protein>
<accession>A0A0W0VBC4</accession>
<dbReference type="SUPFAM" id="SSF51905">
    <property type="entry name" value="FAD/NAD(P)-binding domain"/>
    <property type="match status" value="1"/>
</dbReference>
<comment type="caution">
    <text evidence="5">The sequence shown here is derived from an EMBL/GenBank/DDBJ whole genome shotgun (WGS) entry which is preliminary data.</text>
</comment>
<evidence type="ECO:0000259" key="4">
    <source>
        <dbReference type="Pfam" id="PF01494"/>
    </source>
</evidence>
<dbReference type="PANTHER" id="PTHR43004:SF19">
    <property type="entry name" value="BINDING MONOOXYGENASE, PUTATIVE (JCVI)-RELATED"/>
    <property type="match status" value="1"/>
</dbReference>
<reference evidence="5 6" key="1">
    <citation type="submission" date="2015-11" db="EMBL/GenBank/DDBJ databases">
        <title>Genomic analysis of 38 Legionella species identifies large and diverse effector repertoires.</title>
        <authorList>
            <person name="Burstein D."/>
            <person name="Amaro F."/>
            <person name="Zusman T."/>
            <person name="Lifshitz Z."/>
            <person name="Cohen O."/>
            <person name="Gilbert J.A."/>
            <person name="Pupko T."/>
            <person name="Shuman H.A."/>
            <person name="Segal G."/>
        </authorList>
    </citation>
    <scope>NUCLEOTIDE SEQUENCE [LARGE SCALE GENOMIC DNA]</scope>
    <source>
        <strain evidence="5 6">BL-540</strain>
    </source>
</reference>
<dbReference type="InterPro" id="IPR002938">
    <property type="entry name" value="FAD-bd"/>
</dbReference>
<keyword evidence="2" id="KW-0285">Flavoprotein</keyword>
<dbReference type="AlphaFoldDB" id="A0A0W0VBC4"/>
<dbReference type="PANTHER" id="PTHR43004">
    <property type="entry name" value="TRK SYSTEM POTASSIUM UPTAKE PROTEIN"/>
    <property type="match status" value="1"/>
</dbReference>
<dbReference type="PATRIC" id="fig|456.5.peg.1840"/>